<sequence length="61" mass="7067">MIGSRIGWLLYYDQFSQLDFLGSYDQLNYHADRALSTDTTQRALRCCIVTLLLYAFALHGF</sequence>
<organism evidence="1 2">
    <name type="scientific">Neohortaea acidophila</name>
    <dbReference type="NCBI Taxonomy" id="245834"/>
    <lineage>
        <taxon>Eukaryota</taxon>
        <taxon>Fungi</taxon>
        <taxon>Dikarya</taxon>
        <taxon>Ascomycota</taxon>
        <taxon>Pezizomycotina</taxon>
        <taxon>Dothideomycetes</taxon>
        <taxon>Dothideomycetidae</taxon>
        <taxon>Mycosphaerellales</taxon>
        <taxon>Teratosphaeriaceae</taxon>
        <taxon>Neohortaea</taxon>
    </lineage>
</organism>
<evidence type="ECO:0000313" key="1">
    <source>
        <dbReference type="EMBL" id="KAF2486728.1"/>
    </source>
</evidence>
<evidence type="ECO:0000313" key="2">
    <source>
        <dbReference type="Proteomes" id="UP000799767"/>
    </source>
</evidence>
<gene>
    <name evidence="1" type="ORF">BDY17DRAFT_292006</name>
</gene>
<proteinExistence type="predicted"/>
<keyword evidence="2" id="KW-1185">Reference proteome</keyword>
<dbReference type="AlphaFoldDB" id="A0A6A6Q2H8"/>
<protein>
    <submittedName>
        <fullName evidence="1">Uncharacterized protein</fullName>
    </submittedName>
</protein>
<dbReference type="Proteomes" id="UP000799767">
    <property type="component" value="Unassembled WGS sequence"/>
</dbReference>
<name>A0A6A6Q2H8_9PEZI</name>
<dbReference type="GeneID" id="54473754"/>
<dbReference type="RefSeq" id="XP_033593297.1">
    <property type="nucleotide sequence ID" value="XM_033732752.1"/>
</dbReference>
<dbReference type="EMBL" id="MU001632">
    <property type="protein sequence ID" value="KAF2486728.1"/>
    <property type="molecule type" value="Genomic_DNA"/>
</dbReference>
<accession>A0A6A6Q2H8</accession>
<reference evidence="1" key="1">
    <citation type="journal article" date="2020" name="Stud. Mycol.">
        <title>101 Dothideomycetes genomes: a test case for predicting lifestyles and emergence of pathogens.</title>
        <authorList>
            <person name="Haridas S."/>
            <person name="Albert R."/>
            <person name="Binder M."/>
            <person name="Bloem J."/>
            <person name="Labutti K."/>
            <person name="Salamov A."/>
            <person name="Andreopoulos B."/>
            <person name="Baker S."/>
            <person name="Barry K."/>
            <person name="Bills G."/>
            <person name="Bluhm B."/>
            <person name="Cannon C."/>
            <person name="Castanera R."/>
            <person name="Culley D."/>
            <person name="Daum C."/>
            <person name="Ezra D."/>
            <person name="Gonzalez J."/>
            <person name="Henrissat B."/>
            <person name="Kuo A."/>
            <person name="Liang C."/>
            <person name="Lipzen A."/>
            <person name="Lutzoni F."/>
            <person name="Magnuson J."/>
            <person name="Mondo S."/>
            <person name="Nolan M."/>
            <person name="Ohm R."/>
            <person name="Pangilinan J."/>
            <person name="Park H.-J."/>
            <person name="Ramirez L."/>
            <person name="Alfaro M."/>
            <person name="Sun H."/>
            <person name="Tritt A."/>
            <person name="Yoshinaga Y."/>
            <person name="Zwiers L.-H."/>
            <person name="Turgeon B."/>
            <person name="Goodwin S."/>
            <person name="Spatafora J."/>
            <person name="Crous P."/>
            <person name="Grigoriev I."/>
        </authorList>
    </citation>
    <scope>NUCLEOTIDE SEQUENCE</scope>
    <source>
        <strain evidence="1">CBS 113389</strain>
    </source>
</reference>